<gene>
    <name evidence="3" type="ORF">GRI97_01050</name>
</gene>
<keyword evidence="4" id="KW-1185">Reference proteome</keyword>
<keyword evidence="3" id="KW-0675">Receptor</keyword>
<evidence type="ECO:0000256" key="2">
    <source>
        <dbReference type="SAM" id="Phobius"/>
    </source>
</evidence>
<keyword evidence="2" id="KW-0472">Membrane</keyword>
<feature type="compositionally biased region" description="Gly residues" evidence="1">
    <location>
        <begin position="8"/>
        <end position="18"/>
    </location>
</feature>
<keyword evidence="2" id="KW-0812">Transmembrane</keyword>
<accession>A0A6I4TNQ0</accession>
<feature type="region of interest" description="Disordered" evidence="1">
    <location>
        <begin position="54"/>
        <end position="158"/>
    </location>
</feature>
<feature type="compositionally biased region" description="Pro residues" evidence="1">
    <location>
        <begin position="89"/>
        <end position="107"/>
    </location>
</feature>
<keyword evidence="2" id="KW-1133">Transmembrane helix</keyword>
<feature type="compositionally biased region" description="Low complexity" evidence="1">
    <location>
        <begin position="108"/>
        <end position="120"/>
    </location>
</feature>
<dbReference type="EMBL" id="WTYJ01000001">
    <property type="protein sequence ID" value="MXO97574.1"/>
    <property type="molecule type" value="Genomic_DNA"/>
</dbReference>
<evidence type="ECO:0000313" key="4">
    <source>
        <dbReference type="Proteomes" id="UP000469430"/>
    </source>
</evidence>
<dbReference type="RefSeq" id="WP_161389301.1">
    <property type="nucleotide sequence ID" value="NZ_JBHSCP010000001.1"/>
</dbReference>
<organism evidence="3 4">
    <name type="scientific">Croceibacterium xixiisoli</name>
    <dbReference type="NCBI Taxonomy" id="1476466"/>
    <lineage>
        <taxon>Bacteria</taxon>
        <taxon>Pseudomonadati</taxon>
        <taxon>Pseudomonadota</taxon>
        <taxon>Alphaproteobacteria</taxon>
        <taxon>Sphingomonadales</taxon>
        <taxon>Erythrobacteraceae</taxon>
        <taxon>Croceibacterium</taxon>
    </lineage>
</organism>
<feature type="compositionally biased region" description="Gly residues" evidence="1">
    <location>
        <begin position="140"/>
        <end position="158"/>
    </location>
</feature>
<proteinExistence type="predicted"/>
<evidence type="ECO:0000313" key="3">
    <source>
        <dbReference type="EMBL" id="MXO97574.1"/>
    </source>
</evidence>
<reference evidence="3 4" key="1">
    <citation type="submission" date="2019-12" db="EMBL/GenBank/DDBJ databases">
        <title>Genomic-based taxomic classification of the family Erythrobacteraceae.</title>
        <authorList>
            <person name="Xu L."/>
        </authorList>
    </citation>
    <scope>NUCLEOTIDE SEQUENCE [LARGE SCALE GENOMIC DNA]</scope>
    <source>
        <strain evidence="3 4">S36</strain>
    </source>
</reference>
<evidence type="ECO:0000256" key="1">
    <source>
        <dbReference type="SAM" id="MobiDB-lite"/>
    </source>
</evidence>
<feature type="compositionally biased region" description="Pro residues" evidence="1">
    <location>
        <begin position="67"/>
        <end position="79"/>
    </location>
</feature>
<feature type="transmembrane region" description="Helical" evidence="2">
    <location>
        <begin position="28"/>
        <end position="48"/>
    </location>
</feature>
<feature type="region of interest" description="Disordered" evidence="1">
    <location>
        <begin position="1"/>
        <end position="24"/>
    </location>
</feature>
<dbReference type="AlphaFoldDB" id="A0A6I4TNQ0"/>
<sequence length="246" mass="24955">MAALALGGSNGSGGGGPGGRRRKSPVTFGRVAVVVGVGLLAAVVYNMMSWQSVSDRPNEMKTTQVILPPPPPPPPPPPEVKPEEKPPEPVDAPPIDSPVDTPPPPDQAPSDATPSSDPAPGDNALTAREGAGPSNYGLAVGDGGGTRIGGRPGGGGGGDAHRAYANVALGCIRSAAQRDRDLSRGRYDAVLSVTMTPAGRIANARVAGVDDRRAAQIRNLLTGLQCQAPPAGLPVMRIELNARSGR</sequence>
<dbReference type="OrthoDB" id="7205754at2"/>
<name>A0A6I4TNQ0_9SPHN</name>
<protein>
    <submittedName>
        <fullName evidence="3">TonB-dependent receptor</fullName>
    </submittedName>
</protein>
<comment type="caution">
    <text evidence="3">The sequence shown here is derived from an EMBL/GenBank/DDBJ whole genome shotgun (WGS) entry which is preliminary data.</text>
</comment>
<feature type="compositionally biased region" description="Polar residues" evidence="1">
    <location>
        <begin position="54"/>
        <end position="65"/>
    </location>
</feature>
<dbReference type="Proteomes" id="UP000469430">
    <property type="component" value="Unassembled WGS sequence"/>
</dbReference>